<dbReference type="InterPro" id="IPR049945">
    <property type="entry name" value="AAA_22"/>
</dbReference>
<reference evidence="4" key="1">
    <citation type="journal article" date="2019" name="Int. J. Syst. Evol. Microbiol.">
        <title>The Global Catalogue of Microorganisms (GCM) 10K type strain sequencing project: providing services to taxonomists for standard genome sequencing and annotation.</title>
        <authorList>
            <consortium name="The Broad Institute Genomics Platform"/>
            <consortium name="The Broad Institute Genome Sequencing Center for Infectious Disease"/>
            <person name="Wu L."/>
            <person name="Ma J."/>
        </authorList>
    </citation>
    <scope>NUCLEOTIDE SEQUENCE [LARGE SCALE GENOMIC DNA]</scope>
    <source>
        <strain evidence="4">JCM 3399</strain>
    </source>
</reference>
<evidence type="ECO:0000259" key="2">
    <source>
        <dbReference type="Pfam" id="PF13401"/>
    </source>
</evidence>
<dbReference type="InterPro" id="IPR036390">
    <property type="entry name" value="WH_DNA-bd_sf"/>
</dbReference>
<feature type="domain" description="ORC1/DEAH AAA+ ATPase" evidence="2">
    <location>
        <begin position="96"/>
        <end position="229"/>
    </location>
</feature>
<gene>
    <name evidence="3" type="ORF">GCM10010211_40680</name>
</gene>
<dbReference type="Pfam" id="PF13401">
    <property type="entry name" value="AAA_22"/>
    <property type="match status" value="1"/>
</dbReference>
<name>A0ABQ2V8A5_9ACTN</name>
<dbReference type="Gene3D" id="1.10.10.10">
    <property type="entry name" value="Winged helix-like DNA-binding domain superfamily/Winged helix DNA-binding domain"/>
    <property type="match status" value="1"/>
</dbReference>
<dbReference type="SUPFAM" id="SSF46785">
    <property type="entry name" value="Winged helix' DNA-binding domain"/>
    <property type="match status" value="1"/>
</dbReference>
<proteinExistence type="predicted"/>
<dbReference type="EMBL" id="BMRP01000013">
    <property type="protein sequence ID" value="GGU70840.1"/>
    <property type="molecule type" value="Genomic_DNA"/>
</dbReference>
<accession>A0ABQ2V8A5</accession>
<sequence>MNARNGAEPFEGDDRQYSPTRLPGWLLEVNGPDRARPEQYTRAQLADLSPRALLMHNDDRAVWHANIGPIDTPQLLQLHDELSEIVDSNRQDGDKTKPAALLDAYPGLGKSTAVRAYGRKMFREQVTLRGETTPSGDRRVPVIYIALSGNTQIRGLNAAICRFYGLPVTGDADTLAERAVDAVLSLRTAAFIIDDIHFLAGANTNSVRMSNQLKYLANVFPVTLIYVGVGVQKRGILQEGFSGKKNELAQFGRRTTPLTLLPFQIDDEQGRKQWRTLLKTIEKKLVLADKYPGMLARDLSDYLYARSSGHFASLMALINRGCLRAIRSGHERLDKDLMNQVKNDAAASRLPAMLWPAWTMRMLPRLPEPLFRLSGLRRACATLLLAPGTSWNYPRAAELLGNPRTFGNKDALDAALGKQRSDELATFIVLLARAVDTHPVPIDYHRRRTTFSETTVSFDLDAFKEYCRRRGLRSGPVQVKRLRWHLLKLLLGADPGTSSRTPTWNADFSHRITGELKEFLFQQAAANLQAHCIDEPVLWQPPSTWLSKSTWPGEDPDRADSSQLAEMLAAGRSLTEIAKHLDISEDHVLMHLESTGVDAAAPDPPPRPSVPGRNIPRQGVLAPRELQQLYQEQRLTPAKIAKLAGCSQHTVRRALTEAGLPLRSTPGIPLLLPAMITREWLEEEYALKGRSCLDIARELGVGQDAVFRALRRWDIPRHSNGHVSNPFARLNVTLSPEMRRVSNTSNCLSRLRNLLKIPGHPRLSVAAAELGVPASTLCQQLRSIESLVGFSVIARTNPLSPAPAGVPFLAEARKLIDRFDNTTTLDTSDSSKGGRYSR</sequence>
<feature type="region of interest" description="Disordered" evidence="1">
    <location>
        <begin position="1"/>
        <end position="23"/>
    </location>
</feature>
<dbReference type="InterPro" id="IPR036388">
    <property type="entry name" value="WH-like_DNA-bd_sf"/>
</dbReference>
<comment type="caution">
    <text evidence="3">The sequence shown here is derived from an EMBL/GenBank/DDBJ whole genome shotgun (WGS) entry which is preliminary data.</text>
</comment>
<dbReference type="SUPFAM" id="SSF52540">
    <property type="entry name" value="P-loop containing nucleoside triphosphate hydrolases"/>
    <property type="match status" value="1"/>
</dbReference>
<keyword evidence="4" id="KW-1185">Reference proteome</keyword>
<organism evidence="3 4">
    <name type="scientific">Streptomyces albospinus</name>
    <dbReference type="NCBI Taxonomy" id="285515"/>
    <lineage>
        <taxon>Bacteria</taxon>
        <taxon>Bacillati</taxon>
        <taxon>Actinomycetota</taxon>
        <taxon>Actinomycetes</taxon>
        <taxon>Kitasatosporales</taxon>
        <taxon>Streptomycetaceae</taxon>
        <taxon>Streptomyces</taxon>
    </lineage>
</organism>
<dbReference type="Proteomes" id="UP000654471">
    <property type="component" value="Unassembled WGS sequence"/>
</dbReference>
<protein>
    <recommendedName>
        <fullName evidence="2">ORC1/DEAH AAA+ ATPase domain-containing protein</fullName>
    </recommendedName>
</protein>
<dbReference type="InterPro" id="IPR027417">
    <property type="entry name" value="P-loop_NTPase"/>
</dbReference>
<evidence type="ECO:0000313" key="4">
    <source>
        <dbReference type="Proteomes" id="UP000654471"/>
    </source>
</evidence>
<evidence type="ECO:0000313" key="3">
    <source>
        <dbReference type="EMBL" id="GGU70840.1"/>
    </source>
</evidence>
<evidence type="ECO:0000256" key="1">
    <source>
        <dbReference type="SAM" id="MobiDB-lite"/>
    </source>
</evidence>
<dbReference type="RefSeq" id="WP_229852406.1">
    <property type="nucleotide sequence ID" value="NZ_BMRP01000013.1"/>
</dbReference>